<dbReference type="RefSeq" id="WP_092957912.1">
    <property type="nucleotide sequence ID" value="NZ_FOMQ01000029.1"/>
</dbReference>
<dbReference type="GO" id="GO:0016747">
    <property type="term" value="F:acyltransferase activity, transferring groups other than amino-acyl groups"/>
    <property type="evidence" value="ECO:0007669"/>
    <property type="project" value="InterPro"/>
</dbReference>
<dbReference type="InterPro" id="IPR050832">
    <property type="entry name" value="Bact_Acetyltransf"/>
</dbReference>
<dbReference type="STRING" id="32040.SAMN04489710_1297"/>
<proteinExistence type="predicted"/>
<dbReference type="InterPro" id="IPR016181">
    <property type="entry name" value="Acyl_CoA_acyltransferase"/>
</dbReference>
<feature type="domain" description="N-acetyltransferase" evidence="3">
    <location>
        <begin position="2"/>
        <end position="154"/>
    </location>
</feature>
<evidence type="ECO:0000313" key="4">
    <source>
        <dbReference type="EMBL" id="SFE32028.1"/>
    </source>
</evidence>
<reference evidence="5" key="1">
    <citation type="submission" date="2016-10" db="EMBL/GenBank/DDBJ databases">
        <authorList>
            <person name="Varghese N."/>
            <person name="Submissions S."/>
        </authorList>
    </citation>
    <scope>NUCLEOTIDE SEQUENCE [LARGE SCALE GENOMIC DNA]</scope>
    <source>
        <strain evidence="5">DSM 7481</strain>
    </source>
</reference>
<evidence type="ECO:0000256" key="1">
    <source>
        <dbReference type="ARBA" id="ARBA00022679"/>
    </source>
</evidence>
<dbReference type="PANTHER" id="PTHR43877">
    <property type="entry name" value="AMINOALKYLPHOSPHONATE N-ACETYLTRANSFERASE-RELATED-RELATED"/>
    <property type="match status" value="1"/>
</dbReference>
<dbReference type="Pfam" id="PF00583">
    <property type="entry name" value="Acetyltransf_1"/>
    <property type="match status" value="1"/>
</dbReference>
<evidence type="ECO:0000313" key="5">
    <source>
        <dbReference type="Proteomes" id="UP000199517"/>
    </source>
</evidence>
<accession>A0A1I1ZKY6</accession>
<evidence type="ECO:0000256" key="2">
    <source>
        <dbReference type="ARBA" id="ARBA00023315"/>
    </source>
</evidence>
<sequence>MFHISPQDPAEPDAAALIQQLSDTLAAITGDSGASSFDPDDVRGSRAVFVVAHTAEGLPAGCGALRPVVSDDVADVAEIKRMYARPMAPGAGSAVLGYLESVAAQMGYREIWLETRRANHRAIGFYERHGYRPIPAFGRYVDQGDAVCLGKSLEGAADVRSLPAEHLPVR</sequence>
<dbReference type="SUPFAM" id="SSF55729">
    <property type="entry name" value="Acyl-CoA N-acyltransferases (Nat)"/>
    <property type="match status" value="1"/>
</dbReference>
<organism evidence="4 5">
    <name type="scientific">Paracidovorax konjaci</name>
    <dbReference type="NCBI Taxonomy" id="32040"/>
    <lineage>
        <taxon>Bacteria</taxon>
        <taxon>Pseudomonadati</taxon>
        <taxon>Pseudomonadota</taxon>
        <taxon>Betaproteobacteria</taxon>
        <taxon>Burkholderiales</taxon>
        <taxon>Comamonadaceae</taxon>
        <taxon>Paracidovorax</taxon>
    </lineage>
</organism>
<keyword evidence="5" id="KW-1185">Reference proteome</keyword>
<dbReference type="EMBL" id="FOMQ01000029">
    <property type="protein sequence ID" value="SFE32028.1"/>
    <property type="molecule type" value="Genomic_DNA"/>
</dbReference>
<evidence type="ECO:0000259" key="3">
    <source>
        <dbReference type="PROSITE" id="PS51186"/>
    </source>
</evidence>
<dbReference type="InterPro" id="IPR000182">
    <property type="entry name" value="GNAT_dom"/>
</dbReference>
<keyword evidence="2" id="KW-0012">Acyltransferase</keyword>
<keyword evidence="1 4" id="KW-0808">Transferase</keyword>
<dbReference type="PROSITE" id="PS51186">
    <property type="entry name" value="GNAT"/>
    <property type="match status" value="1"/>
</dbReference>
<dbReference type="OrthoDB" id="9803233at2"/>
<name>A0A1I1ZKY6_9BURK</name>
<protein>
    <submittedName>
        <fullName evidence="4">Acetyltransferase (GNAT) family protein</fullName>
    </submittedName>
</protein>
<dbReference type="Proteomes" id="UP000199517">
    <property type="component" value="Unassembled WGS sequence"/>
</dbReference>
<dbReference type="Gene3D" id="3.40.630.30">
    <property type="match status" value="1"/>
</dbReference>
<dbReference type="AlphaFoldDB" id="A0A1I1ZKY6"/>
<gene>
    <name evidence="4" type="ORF">SAMN04489710_1297</name>
</gene>
<dbReference type="PANTHER" id="PTHR43877:SF2">
    <property type="entry name" value="AMINOALKYLPHOSPHONATE N-ACETYLTRANSFERASE-RELATED"/>
    <property type="match status" value="1"/>
</dbReference>